<dbReference type="Gene3D" id="1.20.141.10">
    <property type="entry name" value="Chitosanase, subunit A, domain 1"/>
    <property type="match status" value="1"/>
</dbReference>
<evidence type="ECO:0008006" key="5">
    <source>
        <dbReference type="Google" id="ProtNLM"/>
    </source>
</evidence>
<dbReference type="RefSeq" id="WP_168449920.1">
    <property type="nucleotide sequence ID" value="NZ_JAAWWK010000002.1"/>
</dbReference>
<dbReference type="InterPro" id="IPR008565">
    <property type="entry name" value="TtsA-like_GH18_dom"/>
</dbReference>
<comment type="caution">
    <text evidence="3">The sequence shown here is derived from an EMBL/GenBank/DDBJ whole genome shotgun (WGS) entry which is preliminary data.</text>
</comment>
<evidence type="ECO:0000313" key="3">
    <source>
        <dbReference type="EMBL" id="NKI17424.1"/>
    </source>
</evidence>
<dbReference type="EMBL" id="JAAWWK010000002">
    <property type="protein sequence ID" value="NKI17424.1"/>
    <property type="molecule type" value="Genomic_DNA"/>
</dbReference>
<organism evidence="3 4">
    <name type="scientific">Spongiibacter thalassae</name>
    <dbReference type="NCBI Taxonomy" id="2721624"/>
    <lineage>
        <taxon>Bacteria</taxon>
        <taxon>Pseudomonadati</taxon>
        <taxon>Pseudomonadota</taxon>
        <taxon>Gammaproteobacteria</taxon>
        <taxon>Cellvibrionales</taxon>
        <taxon>Spongiibacteraceae</taxon>
        <taxon>Spongiibacter</taxon>
    </lineage>
</organism>
<sequence length="188" mass="21093">MLSASVFCNYINMLTTPILPGLPGFFVSGDAMPFRSAVNFVIEEEGGYVNNPDDPGGETKYGISKRQYPDLDIASLTKDDAAGIYYRDYWSRLPKLPEPLDFLVFDCAVNCGVGRAIRLLQLAVGAADDGLWGPKSQRALEQHQSSHLVVNYQAERARYYALLDDLDDHFARGWMRRVMRAFQEAVCE</sequence>
<proteinExistence type="predicted"/>
<reference evidence="3 4" key="1">
    <citation type="submission" date="2020-04" db="EMBL/GenBank/DDBJ databases">
        <authorList>
            <person name="Yoon J."/>
        </authorList>
    </citation>
    <scope>NUCLEOTIDE SEQUENCE [LARGE SCALE GENOMIC DNA]</scope>
    <source>
        <strain evidence="3 4">KMU-166</strain>
    </source>
</reference>
<dbReference type="Pfam" id="PF05838">
    <property type="entry name" value="Glyco_hydro_108"/>
    <property type="match status" value="1"/>
</dbReference>
<feature type="domain" description="Peptidoglycan binding" evidence="2">
    <location>
        <begin position="116"/>
        <end position="178"/>
    </location>
</feature>
<accession>A0ABX1GGT3</accession>
<dbReference type="InterPro" id="IPR018537">
    <property type="entry name" value="Peptidoglycan-bd_3"/>
</dbReference>
<evidence type="ECO:0000259" key="1">
    <source>
        <dbReference type="Pfam" id="PF05838"/>
    </source>
</evidence>
<protein>
    <recommendedName>
        <fullName evidence="5">Peptidoglycan domain protein</fullName>
    </recommendedName>
</protein>
<dbReference type="Pfam" id="PF09374">
    <property type="entry name" value="PG_binding_3"/>
    <property type="match status" value="1"/>
</dbReference>
<evidence type="ECO:0000313" key="4">
    <source>
        <dbReference type="Proteomes" id="UP000765845"/>
    </source>
</evidence>
<keyword evidence="4" id="KW-1185">Reference proteome</keyword>
<dbReference type="InterPro" id="IPR023346">
    <property type="entry name" value="Lysozyme-like_dom_sf"/>
</dbReference>
<feature type="domain" description="TtsA-like Glycoside hydrolase family 108" evidence="1">
    <location>
        <begin position="39"/>
        <end position="112"/>
    </location>
</feature>
<name>A0ABX1GGT3_9GAMM</name>
<gene>
    <name evidence="3" type="ORF">HCU74_08340</name>
</gene>
<dbReference type="Proteomes" id="UP000765845">
    <property type="component" value="Unassembled WGS sequence"/>
</dbReference>
<evidence type="ECO:0000259" key="2">
    <source>
        <dbReference type="Pfam" id="PF09374"/>
    </source>
</evidence>
<dbReference type="SUPFAM" id="SSF53955">
    <property type="entry name" value="Lysozyme-like"/>
    <property type="match status" value="1"/>
</dbReference>
<dbReference type="CDD" id="cd13926">
    <property type="entry name" value="N-acetylmuramidase_GH108"/>
    <property type="match status" value="1"/>
</dbReference>